<comment type="caution">
    <text evidence="1">The sequence shown here is derived from an EMBL/GenBank/DDBJ whole genome shotgun (WGS) entry which is preliminary data.</text>
</comment>
<accession>A0AA38L3U3</accession>
<protein>
    <submittedName>
        <fullName evidence="1">Uncharacterized protein</fullName>
    </submittedName>
</protein>
<dbReference type="AlphaFoldDB" id="A0AA38L3U3"/>
<dbReference type="EMBL" id="MU793383">
    <property type="protein sequence ID" value="KAJ3784267.1"/>
    <property type="molecule type" value="Genomic_DNA"/>
</dbReference>
<organism evidence="1 2">
    <name type="scientific">Lentinula aff. detonsa</name>
    <dbReference type="NCBI Taxonomy" id="2804958"/>
    <lineage>
        <taxon>Eukaryota</taxon>
        <taxon>Fungi</taxon>
        <taxon>Dikarya</taxon>
        <taxon>Basidiomycota</taxon>
        <taxon>Agaricomycotina</taxon>
        <taxon>Agaricomycetes</taxon>
        <taxon>Agaricomycetidae</taxon>
        <taxon>Agaricales</taxon>
        <taxon>Marasmiineae</taxon>
        <taxon>Omphalotaceae</taxon>
        <taxon>Lentinula</taxon>
    </lineage>
</organism>
<keyword evidence="2" id="KW-1185">Reference proteome</keyword>
<reference evidence="1" key="1">
    <citation type="submission" date="2022-08" db="EMBL/GenBank/DDBJ databases">
        <authorList>
            <consortium name="DOE Joint Genome Institute"/>
            <person name="Min B."/>
            <person name="Riley R."/>
            <person name="Sierra-Patev S."/>
            <person name="Naranjo-Ortiz M."/>
            <person name="Looney B."/>
            <person name="Konkel Z."/>
            <person name="Slot J.C."/>
            <person name="Sakamoto Y."/>
            <person name="Steenwyk J.L."/>
            <person name="Rokas A."/>
            <person name="Carro J."/>
            <person name="Camarero S."/>
            <person name="Ferreira P."/>
            <person name="Molpeceres G."/>
            <person name="Ruiz-Duenas F.J."/>
            <person name="Serrano A."/>
            <person name="Henrissat B."/>
            <person name="Drula E."/>
            <person name="Hughes K.W."/>
            <person name="Mata J.L."/>
            <person name="Ishikawa N.K."/>
            <person name="Vargas-Isla R."/>
            <person name="Ushijima S."/>
            <person name="Smith C.A."/>
            <person name="Ahrendt S."/>
            <person name="Andreopoulos W."/>
            <person name="He G."/>
            <person name="Labutti K."/>
            <person name="Lipzen A."/>
            <person name="Ng V."/>
            <person name="Sandor L."/>
            <person name="Barry K."/>
            <person name="Martinez A.T."/>
            <person name="Xiao Y."/>
            <person name="Gibbons J.G."/>
            <person name="Terashima K."/>
            <person name="Hibbett D.S."/>
            <person name="Grigoriev I.V."/>
        </authorList>
    </citation>
    <scope>NUCLEOTIDE SEQUENCE</scope>
    <source>
        <strain evidence="1">TFB10291</strain>
    </source>
</reference>
<evidence type="ECO:0000313" key="2">
    <source>
        <dbReference type="Proteomes" id="UP001163798"/>
    </source>
</evidence>
<evidence type="ECO:0000313" key="1">
    <source>
        <dbReference type="EMBL" id="KAJ3784267.1"/>
    </source>
</evidence>
<dbReference type="Proteomes" id="UP001163798">
    <property type="component" value="Unassembled WGS sequence"/>
</dbReference>
<gene>
    <name evidence="1" type="ORF">GGU10DRAFT_358334</name>
</gene>
<proteinExistence type="predicted"/>
<name>A0AA38L3U3_9AGAR</name>
<sequence length="299" mass="34188">MQDVCLGVSVQVLEPKCSMRFQCAPPTGTRREIKSFSFGVQASFQFYVSKFPLVRLAARTRPLQFSSLSTFFSAPGWITSITHKIMFIPYTERDTQLNPTGTNWLQDRIVAFQRQRSPLSYAVRQAVVKFNDQMTDADKKTVVKHFIPWIRIFRQLAANIVTHGDQNGRGMTRAQSIEYLNWVLNTLKVDQVQLKRPDVNPEHDRHSYDVWISWAVDTICDWPENLFQGQSAGDGGGNKVDVPKTLYTTPALQQRVEEARVNLKNAIRGLDVGHEIGDALPVMYEEYIPGEDEWFLPYA</sequence>